<keyword evidence="2 9" id="KW-0004">4Fe-4S</keyword>
<dbReference type="InterPro" id="IPR038135">
    <property type="entry name" value="Methylthiotransferase_N_sf"/>
</dbReference>
<evidence type="ECO:0000256" key="7">
    <source>
        <dbReference type="ARBA" id="ARBA00023014"/>
    </source>
</evidence>
<dbReference type="HAMAP" id="MF_01864">
    <property type="entry name" value="tRNA_metthiotr_MiaB"/>
    <property type="match status" value="1"/>
</dbReference>
<comment type="function">
    <text evidence="1 9">Catalyzes the methylthiolation of N6-(dimethylallyl)adenosine (i(6)A), leading to the formation of 2-methylthio-N6-(dimethylallyl)adenosine (ms(2)i(6)A) at position 37 in tRNAs that read codons beginning with uridine.</text>
</comment>
<dbReference type="SFLD" id="SFLDF00413">
    <property type="entry name" value="CDK5RAP1"/>
    <property type="match status" value="1"/>
</dbReference>
<dbReference type="EC" id="2.8.4.3" evidence="8 9"/>
<dbReference type="EMBL" id="JALGBH010000001">
    <property type="protein sequence ID" value="MCJ0742153.1"/>
    <property type="molecule type" value="Genomic_DNA"/>
</dbReference>
<dbReference type="InterPro" id="IPR058240">
    <property type="entry name" value="rSAM_sf"/>
</dbReference>
<dbReference type="InterPro" id="IPR023404">
    <property type="entry name" value="rSAM_horseshoe"/>
</dbReference>
<evidence type="ECO:0000259" key="10">
    <source>
        <dbReference type="PROSITE" id="PS50926"/>
    </source>
</evidence>
<dbReference type="InterPro" id="IPR013848">
    <property type="entry name" value="Methylthiotransferase_N"/>
</dbReference>
<dbReference type="Proteomes" id="UP001165460">
    <property type="component" value="Unassembled WGS sequence"/>
</dbReference>
<feature type="binding site" evidence="9">
    <location>
        <position position="188"/>
    </location>
    <ligand>
        <name>[4Fe-4S] cluster</name>
        <dbReference type="ChEBI" id="CHEBI:49883"/>
        <label>2</label>
        <note>4Fe-4S-S-AdoMet</note>
    </ligand>
</feature>
<dbReference type="PROSITE" id="PS51918">
    <property type="entry name" value="RADICAL_SAM"/>
    <property type="match status" value="1"/>
</dbReference>
<gene>
    <name evidence="9" type="primary">miaB</name>
    <name evidence="13" type="ORF">MMF97_05465</name>
</gene>
<feature type="domain" description="Radical SAM core" evidence="12">
    <location>
        <begin position="170"/>
        <end position="446"/>
    </location>
</feature>
<evidence type="ECO:0000256" key="1">
    <source>
        <dbReference type="ARBA" id="ARBA00003234"/>
    </source>
</evidence>
<dbReference type="InterPro" id="IPR006638">
    <property type="entry name" value="Elp3/MiaA/NifB-like_rSAM"/>
</dbReference>
<dbReference type="Gene3D" id="3.40.50.12160">
    <property type="entry name" value="Methylthiotransferase, N-terminal domain"/>
    <property type="match status" value="1"/>
</dbReference>
<comment type="subcellular location">
    <subcellularLocation>
        <location evidence="9">Cytoplasm</location>
    </subcellularLocation>
</comment>
<evidence type="ECO:0000256" key="2">
    <source>
        <dbReference type="ARBA" id="ARBA00022485"/>
    </source>
</evidence>
<comment type="subunit">
    <text evidence="9">Monomer.</text>
</comment>
<dbReference type="RefSeq" id="WP_243360381.1">
    <property type="nucleotide sequence ID" value="NZ_JALGBH010000001.1"/>
</dbReference>
<keyword evidence="3 9" id="KW-0808">Transferase</keyword>
<sequence>MIDFKLQDKSHDESRQGEALILDNQNADSKKLYIESYGCQMNFADSEIVASILAETGYQTTGDYQNADVIFINTCSIRENAEQRVRNRLSQFGVEKRKNPKLVVGVLGCMAERLKSKFLEEEKLVDVVVGPDAYRDLPKLINEVEDGHKAVNVILSREETYADINPVRLTGNGISAFISITRGCDNMCSFCVVPFTRGRERSRDPKSIVNEAIQLFEQGYREVTLLGQNVDSYHWKDGQELKSKADDLQDEMNTLTGDALLEALVNKTDLPEKRGHHTDEQVDGSVNFAQLMAMVAEISPELRVRFSTSHPKDITDEVLHTIAKYDNICNYIHLPVQSGNSRILKLMNRTYDREWYMDRVDAIKRIIPGCAISTDIITGFCTETEEEHQDTLSMMDYVTYSFAYQFAYSERPGTLAARKYEDNVPEEVKLRRLNEVIQKQQEGSHAYIKNFVGKTVKVLIEGFSKKSDKEYRGRNDENVMVVFPITDSVKPGAYANVLIESCTSATLIGKVVD</sequence>
<dbReference type="InterPro" id="IPR005839">
    <property type="entry name" value="Methylthiotransferase"/>
</dbReference>
<feature type="binding site" evidence="9">
    <location>
        <position position="75"/>
    </location>
    <ligand>
        <name>[4Fe-4S] cluster</name>
        <dbReference type="ChEBI" id="CHEBI:49883"/>
        <label>1</label>
    </ligand>
</feature>
<protein>
    <recommendedName>
        <fullName evidence="8 9">tRNA-2-methylthio-N(6)-dimethylallyladenosine synthase</fullName>
        <ecNumber evidence="8 9">2.8.4.3</ecNumber>
    </recommendedName>
    <alternativeName>
        <fullName evidence="9">(Dimethylallyl)adenosine tRNA methylthiotransferase MiaB</fullName>
    </alternativeName>
    <alternativeName>
        <fullName evidence="9">tRNA-i(6)A37 methylthiotransferase</fullName>
    </alternativeName>
</protein>
<evidence type="ECO:0000259" key="11">
    <source>
        <dbReference type="PROSITE" id="PS51449"/>
    </source>
</evidence>
<feature type="domain" description="TRAM" evidence="10">
    <location>
        <begin position="449"/>
        <end position="513"/>
    </location>
</feature>
<evidence type="ECO:0000256" key="6">
    <source>
        <dbReference type="ARBA" id="ARBA00023004"/>
    </source>
</evidence>
<dbReference type="PANTHER" id="PTHR43020:SF2">
    <property type="entry name" value="MITOCHONDRIAL TRNA METHYLTHIOTRANSFERASE CDK5RAP1"/>
    <property type="match status" value="1"/>
</dbReference>
<comment type="cofactor">
    <cofactor evidence="9">
        <name>[4Fe-4S] cluster</name>
        <dbReference type="ChEBI" id="CHEBI:49883"/>
    </cofactor>
    <text evidence="9">Binds 2 [4Fe-4S] clusters. One cluster is coordinated with 3 cysteines and an exchangeable S-adenosyl-L-methionine.</text>
</comment>
<dbReference type="InterPro" id="IPR006463">
    <property type="entry name" value="MiaB_methiolase"/>
</dbReference>
<reference evidence="13" key="1">
    <citation type="submission" date="2022-03" db="EMBL/GenBank/DDBJ databases">
        <authorList>
            <person name="Woo C.Y."/>
        </authorList>
    </citation>
    <scope>NUCLEOTIDE SEQUENCE</scope>
    <source>
        <strain evidence="13">CYS-01</strain>
    </source>
</reference>
<dbReference type="PANTHER" id="PTHR43020">
    <property type="entry name" value="CDK5 REGULATORY SUBUNIT-ASSOCIATED PROTEIN 1"/>
    <property type="match status" value="1"/>
</dbReference>
<evidence type="ECO:0000313" key="13">
    <source>
        <dbReference type="EMBL" id="MCJ0742153.1"/>
    </source>
</evidence>
<dbReference type="SMART" id="SM00729">
    <property type="entry name" value="Elp3"/>
    <property type="match status" value="1"/>
</dbReference>
<feature type="domain" description="MTTase N-terminal" evidence="11">
    <location>
        <begin position="30"/>
        <end position="146"/>
    </location>
</feature>
<accession>A0ABS9ZUW9</accession>
<evidence type="ECO:0000256" key="4">
    <source>
        <dbReference type="ARBA" id="ARBA00022691"/>
    </source>
</evidence>
<dbReference type="PROSITE" id="PS01278">
    <property type="entry name" value="MTTASE_RADICAL"/>
    <property type="match status" value="1"/>
</dbReference>
<keyword evidence="9" id="KW-0819">tRNA processing</keyword>
<dbReference type="PROSITE" id="PS50926">
    <property type="entry name" value="TRAM"/>
    <property type="match status" value="1"/>
</dbReference>
<dbReference type="SFLD" id="SFLDF00273">
    <property type="entry name" value="(dimethylallyl)adenosine_tRNA"/>
    <property type="match status" value="1"/>
</dbReference>
<keyword evidence="14" id="KW-1185">Reference proteome</keyword>
<dbReference type="InterPro" id="IPR002792">
    <property type="entry name" value="TRAM_dom"/>
</dbReference>
<keyword evidence="7 9" id="KW-0411">Iron-sulfur</keyword>
<feature type="binding site" evidence="9">
    <location>
        <position position="191"/>
    </location>
    <ligand>
        <name>[4Fe-4S] cluster</name>
        <dbReference type="ChEBI" id="CHEBI:49883"/>
        <label>2</label>
        <note>4Fe-4S-S-AdoMet</note>
    </ligand>
</feature>
<evidence type="ECO:0000259" key="12">
    <source>
        <dbReference type="PROSITE" id="PS51918"/>
    </source>
</evidence>
<dbReference type="SUPFAM" id="SSF102114">
    <property type="entry name" value="Radical SAM enzymes"/>
    <property type="match status" value="1"/>
</dbReference>
<comment type="catalytic activity">
    <reaction evidence="9">
        <text>N(6)-dimethylallyladenosine(37) in tRNA + (sulfur carrier)-SH + AH2 + 2 S-adenosyl-L-methionine = 2-methylsulfanyl-N(6)-dimethylallyladenosine(37) in tRNA + (sulfur carrier)-H + 5'-deoxyadenosine + L-methionine + A + S-adenosyl-L-homocysteine + 2 H(+)</text>
        <dbReference type="Rhea" id="RHEA:37067"/>
        <dbReference type="Rhea" id="RHEA-COMP:10375"/>
        <dbReference type="Rhea" id="RHEA-COMP:10376"/>
        <dbReference type="Rhea" id="RHEA-COMP:14737"/>
        <dbReference type="Rhea" id="RHEA-COMP:14739"/>
        <dbReference type="ChEBI" id="CHEBI:13193"/>
        <dbReference type="ChEBI" id="CHEBI:15378"/>
        <dbReference type="ChEBI" id="CHEBI:17319"/>
        <dbReference type="ChEBI" id="CHEBI:17499"/>
        <dbReference type="ChEBI" id="CHEBI:29917"/>
        <dbReference type="ChEBI" id="CHEBI:57844"/>
        <dbReference type="ChEBI" id="CHEBI:57856"/>
        <dbReference type="ChEBI" id="CHEBI:59789"/>
        <dbReference type="ChEBI" id="CHEBI:64428"/>
        <dbReference type="ChEBI" id="CHEBI:74415"/>
        <dbReference type="ChEBI" id="CHEBI:74417"/>
        <dbReference type="EC" id="2.8.4.3"/>
    </reaction>
</comment>
<dbReference type="Gene3D" id="3.80.30.20">
    <property type="entry name" value="tm_1862 like domain"/>
    <property type="match status" value="1"/>
</dbReference>
<keyword evidence="9" id="KW-0963">Cytoplasm</keyword>
<feature type="binding site" evidence="9">
    <location>
        <position position="39"/>
    </location>
    <ligand>
        <name>[4Fe-4S] cluster</name>
        <dbReference type="ChEBI" id="CHEBI:49883"/>
        <label>1</label>
    </ligand>
</feature>
<keyword evidence="6 9" id="KW-0408">Iron</keyword>
<dbReference type="InterPro" id="IPR020612">
    <property type="entry name" value="Methylthiotransferase_CS"/>
</dbReference>
<proteinExistence type="inferred from homology"/>
<dbReference type="SFLD" id="SFLDG01082">
    <property type="entry name" value="B12-binding_domain_containing"/>
    <property type="match status" value="1"/>
</dbReference>
<feature type="binding site" evidence="9">
    <location>
        <position position="184"/>
    </location>
    <ligand>
        <name>[4Fe-4S] cluster</name>
        <dbReference type="ChEBI" id="CHEBI:49883"/>
        <label>2</label>
        <note>4Fe-4S-S-AdoMet</note>
    </ligand>
</feature>
<feature type="binding site" evidence="9">
    <location>
        <position position="109"/>
    </location>
    <ligand>
        <name>[4Fe-4S] cluster</name>
        <dbReference type="ChEBI" id="CHEBI:49883"/>
        <label>1</label>
    </ligand>
</feature>
<dbReference type="Pfam" id="PF01938">
    <property type="entry name" value="TRAM"/>
    <property type="match status" value="1"/>
</dbReference>
<dbReference type="SFLD" id="SFLDG01061">
    <property type="entry name" value="methylthiotransferase"/>
    <property type="match status" value="1"/>
</dbReference>
<comment type="similarity">
    <text evidence="9">Belongs to the methylthiotransferase family. MiaB subfamily.</text>
</comment>
<evidence type="ECO:0000313" key="14">
    <source>
        <dbReference type="Proteomes" id="UP001165460"/>
    </source>
</evidence>
<evidence type="ECO:0000256" key="9">
    <source>
        <dbReference type="HAMAP-Rule" id="MF_01864"/>
    </source>
</evidence>
<dbReference type="SFLD" id="SFLDS00029">
    <property type="entry name" value="Radical_SAM"/>
    <property type="match status" value="1"/>
</dbReference>
<evidence type="ECO:0000256" key="5">
    <source>
        <dbReference type="ARBA" id="ARBA00022723"/>
    </source>
</evidence>
<evidence type="ECO:0000256" key="8">
    <source>
        <dbReference type="ARBA" id="ARBA00033765"/>
    </source>
</evidence>
<comment type="caution">
    <text evidence="13">The sequence shown here is derived from an EMBL/GenBank/DDBJ whole genome shotgun (WGS) entry which is preliminary data.</text>
</comment>
<keyword evidence="4 9" id="KW-0949">S-adenosyl-L-methionine</keyword>
<dbReference type="Pfam" id="PF04055">
    <property type="entry name" value="Radical_SAM"/>
    <property type="match status" value="1"/>
</dbReference>
<dbReference type="PROSITE" id="PS51449">
    <property type="entry name" value="MTTASE_N"/>
    <property type="match status" value="1"/>
</dbReference>
<dbReference type="InterPro" id="IPR007197">
    <property type="entry name" value="rSAM"/>
</dbReference>
<name>A0ABS9ZUW9_9SPHI</name>
<organism evidence="13 14">
    <name type="scientific">Pedobacter montanisoli</name>
    <dbReference type="NCBI Taxonomy" id="2923277"/>
    <lineage>
        <taxon>Bacteria</taxon>
        <taxon>Pseudomonadati</taxon>
        <taxon>Bacteroidota</taxon>
        <taxon>Sphingobacteriia</taxon>
        <taxon>Sphingobacteriales</taxon>
        <taxon>Sphingobacteriaceae</taxon>
        <taxon>Pedobacter</taxon>
    </lineage>
</organism>
<evidence type="ECO:0000256" key="3">
    <source>
        <dbReference type="ARBA" id="ARBA00022679"/>
    </source>
</evidence>
<dbReference type="Pfam" id="PF00919">
    <property type="entry name" value="UPF0004"/>
    <property type="match status" value="1"/>
</dbReference>
<keyword evidence="5 9" id="KW-0479">Metal-binding</keyword>